<accession>A0A0A9CUP0</accession>
<organism evidence="1">
    <name type="scientific">Arundo donax</name>
    <name type="common">Giant reed</name>
    <name type="synonym">Donax arundinaceus</name>
    <dbReference type="NCBI Taxonomy" id="35708"/>
    <lineage>
        <taxon>Eukaryota</taxon>
        <taxon>Viridiplantae</taxon>
        <taxon>Streptophyta</taxon>
        <taxon>Embryophyta</taxon>
        <taxon>Tracheophyta</taxon>
        <taxon>Spermatophyta</taxon>
        <taxon>Magnoliopsida</taxon>
        <taxon>Liliopsida</taxon>
        <taxon>Poales</taxon>
        <taxon>Poaceae</taxon>
        <taxon>PACMAD clade</taxon>
        <taxon>Arundinoideae</taxon>
        <taxon>Arundineae</taxon>
        <taxon>Arundo</taxon>
    </lineage>
</organism>
<dbReference type="AlphaFoldDB" id="A0A0A9CUP0"/>
<proteinExistence type="predicted"/>
<protein>
    <submittedName>
        <fullName evidence="1">Uncharacterized protein</fullName>
    </submittedName>
</protein>
<reference evidence="1" key="1">
    <citation type="submission" date="2014-09" db="EMBL/GenBank/DDBJ databases">
        <authorList>
            <person name="Magalhaes I.L.F."/>
            <person name="Oliveira U."/>
            <person name="Santos F.R."/>
            <person name="Vidigal T.H.D.A."/>
            <person name="Brescovit A.D."/>
            <person name="Santos A.J."/>
        </authorList>
    </citation>
    <scope>NUCLEOTIDE SEQUENCE</scope>
    <source>
        <tissue evidence="1">Shoot tissue taken approximately 20 cm above the soil surface</tissue>
    </source>
</reference>
<name>A0A0A9CUP0_ARUDO</name>
<dbReference type="EMBL" id="GBRH01218564">
    <property type="protein sequence ID" value="JAD79331.1"/>
    <property type="molecule type" value="Transcribed_RNA"/>
</dbReference>
<reference evidence="1" key="2">
    <citation type="journal article" date="2015" name="Data Brief">
        <title>Shoot transcriptome of the giant reed, Arundo donax.</title>
        <authorList>
            <person name="Barrero R.A."/>
            <person name="Guerrero F.D."/>
            <person name="Moolhuijzen P."/>
            <person name="Goolsby J.A."/>
            <person name="Tidwell J."/>
            <person name="Bellgard S.E."/>
            <person name="Bellgard M.I."/>
        </authorList>
    </citation>
    <scope>NUCLEOTIDE SEQUENCE</scope>
    <source>
        <tissue evidence="1">Shoot tissue taken approximately 20 cm above the soil surface</tissue>
    </source>
</reference>
<sequence length="69" mass="8032">MCLFAVSRSMICHLFLILSLYMTPWKYFARVSFTPLTWDMCLHSVVHEHSSISQHKCGETRIGKLVSKK</sequence>
<evidence type="ECO:0000313" key="1">
    <source>
        <dbReference type="EMBL" id="JAD79331.1"/>
    </source>
</evidence>